<proteinExistence type="predicted"/>
<protein>
    <submittedName>
        <fullName evidence="1">Uncharacterized protein</fullName>
    </submittedName>
</protein>
<dbReference type="AlphaFoldDB" id="A0A5N6E5Z3"/>
<dbReference type="Proteomes" id="UP000326799">
    <property type="component" value="Unassembled WGS sequence"/>
</dbReference>
<gene>
    <name evidence="1" type="ORF">BDV33DRAFT_210633</name>
</gene>
<sequence>MSNDPSLHLSGVIVDPQGLLSVIVDGGAAFDARGQDICGDNFLVKLDTASAEALWRKSLTEQTHGVYGGYQDALYQFNVTEELGHMVRVHLQGNQTSIDGTIVLRSTDGLWTSAEVLRAVPNIYGSQNGSTVDSLEIGGSLYSVTEWFRDDKVQGSLAGNRTQFALVDITKDVLALLK</sequence>
<accession>A0A5N6E5Z3</accession>
<evidence type="ECO:0000313" key="1">
    <source>
        <dbReference type="EMBL" id="KAB8212992.1"/>
    </source>
</evidence>
<name>A0A5N6E5Z3_9EURO</name>
<organism evidence="1 2">
    <name type="scientific">Aspergillus novoparasiticus</name>
    <dbReference type="NCBI Taxonomy" id="986946"/>
    <lineage>
        <taxon>Eukaryota</taxon>
        <taxon>Fungi</taxon>
        <taxon>Dikarya</taxon>
        <taxon>Ascomycota</taxon>
        <taxon>Pezizomycotina</taxon>
        <taxon>Eurotiomycetes</taxon>
        <taxon>Eurotiomycetidae</taxon>
        <taxon>Eurotiales</taxon>
        <taxon>Aspergillaceae</taxon>
        <taxon>Aspergillus</taxon>
        <taxon>Aspergillus subgen. Circumdati</taxon>
    </lineage>
</organism>
<keyword evidence="2" id="KW-1185">Reference proteome</keyword>
<reference evidence="1 2" key="1">
    <citation type="submission" date="2019-04" db="EMBL/GenBank/DDBJ databases">
        <title>Fungal friends and foes A comparative genomics study of 23 Aspergillus species from section Flavi.</title>
        <authorList>
            <consortium name="DOE Joint Genome Institute"/>
            <person name="Kjaerbolling I."/>
            <person name="Vesth T.C."/>
            <person name="Frisvad J.C."/>
            <person name="Nybo J.L."/>
            <person name="Theobald S."/>
            <person name="Kildgaard S."/>
            <person name="Petersen T.I."/>
            <person name="Kuo A."/>
            <person name="Sato A."/>
            <person name="Lyhne E.K."/>
            <person name="Kogle M.E."/>
            <person name="Wiebenga A."/>
            <person name="Kun R.S."/>
            <person name="Lubbers R.J."/>
            <person name="Makela M.R."/>
            <person name="Barry K."/>
            <person name="Chovatia M."/>
            <person name="Clum A."/>
            <person name="Daum C."/>
            <person name="Haridas S."/>
            <person name="He G."/>
            <person name="LaButti K."/>
            <person name="Lipzen A."/>
            <person name="Mondo S."/>
            <person name="Pangilinan J."/>
            <person name="Riley R."/>
            <person name="Salamov A."/>
            <person name="Simmons B.A."/>
            <person name="Magnuson J.K."/>
            <person name="Henrissat B."/>
            <person name="Mortensen U.H."/>
            <person name="Larsen T.O."/>
            <person name="De vries R.P."/>
            <person name="Grigoriev I.V."/>
            <person name="Machida M."/>
            <person name="Baker S.E."/>
            <person name="Andersen M.R."/>
        </authorList>
    </citation>
    <scope>NUCLEOTIDE SEQUENCE [LARGE SCALE GENOMIC DNA]</scope>
    <source>
        <strain evidence="1 2">CBS 126849</strain>
    </source>
</reference>
<dbReference type="EMBL" id="ML733750">
    <property type="protein sequence ID" value="KAB8212992.1"/>
    <property type="molecule type" value="Genomic_DNA"/>
</dbReference>
<evidence type="ECO:0000313" key="2">
    <source>
        <dbReference type="Proteomes" id="UP000326799"/>
    </source>
</evidence>